<feature type="transmembrane region" description="Helical" evidence="2">
    <location>
        <begin position="139"/>
        <end position="162"/>
    </location>
</feature>
<gene>
    <name evidence="4" type="ORF">Fcan01_17525</name>
</gene>
<feature type="compositionally biased region" description="Basic and acidic residues" evidence="1">
    <location>
        <begin position="408"/>
        <end position="421"/>
    </location>
</feature>
<name>A0A226DQT4_FOLCA</name>
<keyword evidence="2" id="KW-1133">Transmembrane helix</keyword>
<feature type="region of interest" description="Disordered" evidence="1">
    <location>
        <begin position="401"/>
        <end position="427"/>
    </location>
</feature>
<dbReference type="Proteomes" id="UP000198287">
    <property type="component" value="Unassembled WGS sequence"/>
</dbReference>
<keyword evidence="5" id="KW-1185">Reference proteome</keyword>
<evidence type="ECO:0000256" key="3">
    <source>
        <dbReference type="SAM" id="SignalP"/>
    </source>
</evidence>
<evidence type="ECO:0000256" key="2">
    <source>
        <dbReference type="SAM" id="Phobius"/>
    </source>
</evidence>
<accession>A0A226DQT4</accession>
<dbReference type="AlphaFoldDB" id="A0A226DQT4"/>
<proteinExistence type="predicted"/>
<protein>
    <submittedName>
        <fullName evidence="4">Uncharacterized protein</fullName>
    </submittedName>
</protein>
<evidence type="ECO:0000313" key="4">
    <source>
        <dbReference type="EMBL" id="OXA47378.1"/>
    </source>
</evidence>
<comment type="caution">
    <text evidence="4">The sequence shown here is derived from an EMBL/GenBank/DDBJ whole genome shotgun (WGS) entry which is preliminary data.</text>
</comment>
<sequence>MEINLYIFLICAFVPTALCFRNIEVECVECVRNGTFGFYKSVWLPIAPPDYFCQLTAEKKQFGIIVEQACTVAECKMIHLRPLTKFIEFWSKCNASVTNNSTIANETENSTELNFDHPALVNEHDTSVQTQPENSGHDIISWIAAGAAAALFIILQVALVWYTTCRKTLGIFGILSKASLEDINNNNLVEGRYHLEKFKELCIKKGSQIQPGSNAGPFVYEVEKRIYGVEDIRSWSQMGCLSKALDCNSCVRSCWWGESAEGVFACAPNATMFDGRWTTILGPGNEEQCPPIPGPQPCPPCGQVERFCLPTANCFEAAYRASSIAAVIPLLFVLLNRSTTSSTSLQNLPLLPLETAHKVAHRAHPQLFPNAPQTLLPHSPSRTLFLPISSHAPHFAVPTVSRPASQLPEDHDPAPPKDTVHHNHLPTNNDPALLRESCLGNPEDGLLFGKSTNGSASTNAYLCHICNQLNFALPFRLPHSLEVWELDCHVKKYPLHFALTEYCPDPYTKCCPNNDQSTTVLPDRISN</sequence>
<keyword evidence="2" id="KW-0472">Membrane</keyword>
<feature type="chain" id="PRO_5012556304" evidence="3">
    <location>
        <begin position="20"/>
        <end position="527"/>
    </location>
</feature>
<feature type="signal peptide" evidence="3">
    <location>
        <begin position="1"/>
        <end position="19"/>
    </location>
</feature>
<keyword evidence="3" id="KW-0732">Signal</keyword>
<dbReference type="EMBL" id="LNIX01000013">
    <property type="protein sequence ID" value="OXA47378.1"/>
    <property type="molecule type" value="Genomic_DNA"/>
</dbReference>
<reference evidence="4 5" key="1">
    <citation type="submission" date="2015-12" db="EMBL/GenBank/DDBJ databases">
        <title>The genome of Folsomia candida.</title>
        <authorList>
            <person name="Faddeeva A."/>
            <person name="Derks M.F."/>
            <person name="Anvar Y."/>
            <person name="Smit S."/>
            <person name="Van Straalen N."/>
            <person name="Roelofs D."/>
        </authorList>
    </citation>
    <scope>NUCLEOTIDE SEQUENCE [LARGE SCALE GENOMIC DNA]</scope>
    <source>
        <strain evidence="4 5">VU population</strain>
        <tissue evidence="4">Whole body</tissue>
    </source>
</reference>
<evidence type="ECO:0000256" key="1">
    <source>
        <dbReference type="SAM" id="MobiDB-lite"/>
    </source>
</evidence>
<evidence type="ECO:0000313" key="5">
    <source>
        <dbReference type="Proteomes" id="UP000198287"/>
    </source>
</evidence>
<keyword evidence="2" id="KW-0812">Transmembrane</keyword>
<organism evidence="4 5">
    <name type="scientific">Folsomia candida</name>
    <name type="common">Springtail</name>
    <dbReference type="NCBI Taxonomy" id="158441"/>
    <lineage>
        <taxon>Eukaryota</taxon>
        <taxon>Metazoa</taxon>
        <taxon>Ecdysozoa</taxon>
        <taxon>Arthropoda</taxon>
        <taxon>Hexapoda</taxon>
        <taxon>Collembola</taxon>
        <taxon>Entomobryomorpha</taxon>
        <taxon>Isotomoidea</taxon>
        <taxon>Isotomidae</taxon>
        <taxon>Proisotominae</taxon>
        <taxon>Folsomia</taxon>
    </lineage>
</organism>